<dbReference type="EMBL" id="AEYP01005110">
    <property type="status" value="NOT_ANNOTATED_CDS"/>
    <property type="molecule type" value="Genomic_DNA"/>
</dbReference>
<dbReference type="GO" id="GO:0005576">
    <property type="term" value="C:extracellular region"/>
    <property type="evidence" value="ECO:0007669"/>
    <property type="project" value="UniProtKB-SubCell"/>
</dbReference>
<evidence type="ECO:0008006" key="11">
    <source>
        <dbReference type="Google" id="ProtNLM"/>
    </source>
</evidence>
<feature type="region of interest" description="Disordered" evidence="7">
    <location>
        <begin position="149"/>
        <end position="175"/>
    </location>
</feature>
<feature type="compositionally biased region" description="Low complexity" evidence="7">
    <location>
        <begin position="164"/>
        <end position="175"/>
    </location>
</feature>
<feature type="region of interest" description="Disordered" evidence="7">
    <location>
        <begin position="194"/>
        <end position="366"/>
    </location>
</feature>
<reference evidence="10" key="1">
    <citation type="submission" date="2024-06" db="UniProtKB">
        <authorList>
            <consortium name="Ensembl"/>
        </authorList>
    </citation>
    <scope>IDENTIFICATION</scope>
</reference>
<dbReference type="GeneTree" id="ENSGT00520000055647"/>
<dbReference type="GO" id="GO:0002199">
    <property type="term" value="C:zona pellucida receptor complex"/>
    <property type="evidence" value="ECO:0007669"/>
    <property type="project" value="TreeGrafter"/>
</dbReference>
<dbReference type="STRING" id="9669.ENSMPUP00000018051"/>
<evidence type="ECO:0000256" key="4">
    <source>
        <dbReference type="ARBA" id="ARBA00022525"/>
    </source>
</evidence>
<name>M3Z389_MUSPF</name>
<sequence>MVSKQTRSWLPRPRHRTGTAGRTGCDPQAPKAVDLPHTQPNKRGGCGGGQAVHFKPSPGTRRLRRRVPPVSAGEGSGARHRGASASSAHTPFFGAAAPAGARPWVVAHPRGSSSPPSPSFPLQGRQRAILRSHPGWNAGGGRHVLLELGSRRRSPRPGQPPLLGPRGLSPGPQSSFQPHWGACTYAPLRCHQSPEHSGLAGASGVRQAPAVGSHRPLFGADPAHDARSACSGNGLPGPTGAHSMARCGRRGPRRFSRTRTFGRAPWAAPGSRRPEHGSAQSAERQPSIGVEGHGPGHTPPRSVPALASAPAEAAARPSGLPSGPQPSDFRRAGGRAPPNDLLRRRSAGGGERMEASAPGRRRRRGWRRAPVAGSPLFRAAVVLLLSAFVARASPSVGYLIRLPRGFHLTQDAVKIVGSSNFPVKVYVMLHQKSPHVLCVTPRLRNSEMIDPSFQWHGPRGKIISENSTAQVTSTGSLIFQNFEESMSGVYTCFLEYKPTVEEIVKNLQLKYVIYAYREPHYYYQFTARYHAAPCNSIYNISFEKKLLQILSKLVLDLSCEVSLLKSECHRVKMQRAGLQNELFFTFSVSSLDTEKGPKPCADHNCESSKRLSKAKNLIERFFNQQVEVLGRRAEPLPEIYYIEGTLQMVWINRCFPGYGMNTLKHPKCPECCVLGHYK</sequence>
<proteinExistence type="inferred from homology"/>
<dbReference type="GO" id="GO:0007339">
    <property type="term" value="P:binding of sperm to zona pellucida"/>
    <property type="evidence" value="ECO:0007669"/>
    <property type="project" value="InterPro"/>
</dbReference>
<dbReference type="GO" id="GO:0001669">
    <property type="term" value="C:acrosomal vesicle"/>
    <property type="evidence" value="ECO:0007669"/>
    <property type="project" value="UniProtKB-SubCell"/>
</dbReference>
<dbReference type="GO" id="GO:0001675">
    <property type="term" value="P:acrosome assembly"/>
    <property type="evidence" value="ECO:0007669"/>
    <property type="project" value="TreeGrafter"/>
</dbReference>
<dbReference type="InParanoid" id="M3Z389"/>
<dbReference type="InterPro" id="IPR048806">
    <property type="entry name" value="ZPBP1/2_N"/>
</dbReference>
<dbReference type="Pfam" id="PF07354">
    <property type="entry name" value="Sp38"/>
    <property type="match status" value="1"/>
</dbReference>
<organism evidence="10">
    <name type="scientific">Mustela putorius furo</name>
    <name type="common">European domestic ferret</name>
    <name type="synonym">Mustela furo</name>
    <dbReference type="NCBI Taxonomy" id="9669"/>
    <lineage>
        <taxon>Eukaryota</taxon>
        <taxon>Metazoa</taxon>
        <taxon>Chordata</taxon>
        <taxon>Craniata</taxon>
        <taxon>Vertebrata</taxon>
        <taxon>Euteleostomi</taxon>
        <taxon>Mammalia</taxon>
        <taxon>Eutheria</taxon>
        <taxon>Laurasiatheria</taxon>
        <taxon>Carnivora</taxon>
        <taxon>Caniformia</taxon>
        <taxon>Musteloidea</taxon>
        <taxon>Mustelidae</taxon>
        <taxon>Mustelinae</taxon>
        <taxon>Mustela</taxon>
    </lineage>
</organism>
<dbReference type="PANTHER" id="PTHR15443">
    <property type="entry name" value="ZONA PELLUCIDA BINDING PROTEIN SP38"/>
    <property type="match status" value="1"/>
</dbReference>
<evidence type="ECO:0000313" key="10">
    <source>
        <dbReference type="Ensembl" id="ENSMPUP00000018051.1"/>
    </source>
</evidence>
<feature type="compositionally biased region" description="Low complexity" evidence="7">
    <location>
        <begin position="303"/>
        <end position="318"/>
    </location>
</feature>
<dbReference type="EMBL" id="AEYP01005109">
    <property type="status" value="NOT_ANNOTATED_CDS"/>
    <property type="molecule type" value="Genomic_DNA"/>
</dbReference>
<dbReference type="PANTHER" id="PTHR15443:SF5">
    <property type="entry name" value="ZONA PELLUCIDA-BINDING PROTEIN 1"/>
    <property type="match status" value="1"/>
</dbReference>
<keyword evidence="6" id="KW-0968">Cytoplasmic vesicle</keyword>
<feature type="domain" description="Zona-pellucida-binding protein 1/2 N-terminal" evidence="8">
    <location>
        <begin position="422"/>
        <end position="517"/>
    </location>
</feature>
<evidence type="ECO:0000259" key="8">
    <source>
        <dbReference type="Pfam" id="PF07354"/>
    </source>
</evidence>
<keyword evidence="5" id="KW-0325">Glycoprotein</keyword>
<keyword evidence="4" id="KW-0964">Secreted</keyword>
<dbReference type="InterPro" id="IPR010857">
    <property type="entry name" value="Sp38-bd"/>
</dbReference>
<dbReference type="Gene3D" id="2.60.40.10">
    <property type="entry name" value="Immunoglobulins"/>
    <property type="match status" value="1"/>
</dbReference>
<dbReference type="InterPro" id="IPR036179">
    <property type="entry name" value="Ig-like_dom_sf"/>
</dbReference>
<evidence type="ECO:0000256" key="3">
    <source>
        <dbReference type="ARBA" id="ARBA00007196"/>
    </source>
</evidence>
<dbReference type="AlphaFoldDB" id="M3Z389"/>
<evidence type="ECO:0000259" key="9">
    <source>
        <dbReference type="Pfam" id="PF20626"/>
    </source>
</evidence>
<evidence type="ECO:0000256" key="2">
    <source>
        <dbReference type="ARBA" id="ARBA00004613"/>
    </source>
</evidence>
<accession>M3Z389</accession>
<protein>
    <recommendedName>
        <fullName evidence="11">Zona pellucida binding protein</fullName>
    </recommendedName>
</protein>
<evidence type="ECO:0000256" key="7">
    <source>
        <dbReference type="SAM" id="MobiDB-lite"/>
    </source>
</evidence>
<comment type="similarity">
    <text evidence="3">Belongs to the zona pellucida-binding protein Sp38 family.</text>
</comment>
<feature type="domain" description="Zona-pellucida-binding protein 1/2 C-terminal" evidence="9">
    <location>
        <begin position="654"/>
        <end position="674"/>
    </location>
</feature>
<comment type="subcellular location">
    <subcellularLocation>
        <location evidence="1">Cytoplasmic vesicle</location>
        <location evidence="1">Secretory vesicle</location>
        <location evidence="1">Acrosome</location>
    </subcellularLocation>
    <subcellularLocation>
        <location evidence="2">Secreted</location>
    </subcellularLocation>
</comment>
<dbReference type="Ensembl" id="ENSMPUT00000018315.1">
    <property type="protein sequence ID" value="ENSMPUP00000018051.1"/>
    <property type="gene ID" value="ENSMPUG00000018163.1"/>
</dbReference>
<dbReference type="Pfam" id="PF20626">
    <property type="entry name" value="EGF_Sp38_C"/>
    <property type="match status" value="1"/>
</dbReference>
<dbReference type="InterPro" id="IPR013783">
    <property type="entry name" value="Ig-like_fold"/>
</dbReference>
<feature type="region of interest" description="Disordered" evidence="7">
    <location>
        <begin position="1"/>
        <end position="86"/>
    </location>
</feature>
<evidence type="ECO:0000256" key="1">
    <source>
        <dbReference type="ARBA" id="ARBA00004218"/>
    </source>
</evidence>
<dbReference type="SUPFAM" id="SSF48726">
    <property type="entry name" value="Immunoglobulin"/>
    <property type="match status" value="1"/>
</dbReference>
<evidence type="ECO:0000256" key="6">
    <source>
        <dbReference type="ARBA" id="ARBA00023329"/>
    </source>
</evidence>
<dbReference type="HOGENOM" id="CLU_405411_0_0_1"/>
<evidence type="ECO:0000256" key="5">
    <source>
        <dbReference type="ARBA" id="ARBA00023180"/>
    </source>
</evidence>
<dbReference type="eggNOG" id="ENOG502RJ20">
    <property type="taxonomic scope" value="Eukaryota"/>
</dbReference>
<dbReference type="InterPro" id="IPR048805">
    <property type="entry name" value="ZPBP1/2_C"/>
</dbReference>
<feature type="compositionally biased region" description="Basic residues" evidence="7">
    <location>
        <begin position="247"/>
        <end position="257"/>
    </location>
</feature>